<dbReference type="EMBL" id="KZ503303">
    <property type="protein sequence ID" value="PKU65995.1"/>
    <property type="molecule type" value="Genomic_DNA"/>
</dbReference>
<evidence type="ECO:0000313" key="2">
    <source>
        <dbReference type="Proteomes" id="UP000233837"/>
    </source>
</evidence>
<protein>
    <submittedName>
        <fullName evidence="1">F-box/kelch-repeat protein</fullName>
    </submittedName>
</protein>
<name>A0A2I0VRG3_9ASPA</name>
<dbReference type="AlphaFoldDB" id="A0A2I0VRG3"/>
<dbReference type="InterPro" id="IPR044595">
    <property type="entry name" value="KMD1-4"/>
</dbReference>
<dbReference type="InterPro" id="IPR015915">
    <property type="entry name" value="Kelch-typ_b-propeller"/>
</dbReference>
<proteinExistence type="predicted"/>
<reference evidence="1 2" key="2">
    <citation type="journal article" date="2017" name="Nature">
        <title>The Apostasia genome and the evolution of orchids.</title>
        <authorList>
            <person name="Zhang G.Q."/>
            <person name="Liu K.W."/>
            <person name="Li Z."/>
            <person name="Lohaus R."/>
            <person name="Hsiao Y.Y."/>
            <person name="Niu S.C."/>
            <person name="Wang J.Y."/>
            <person name="Lin Y.C."/>
            <person name="Xu Q."/>
            <person name="Chen L.J."/>
            <person name="Yoshida K."/>
            <person name="Fujiwara S."/>
            <person name="Wang Z.W."/>
            <person name="Zhang Y.Q."/>
            <person name="Mitsuda N."/>
            <person name="Wang M."/>
            <person name="Liu G.H."/>
            <person name="Pecoraro L."/>
            <person name="Huang H.X."/>
            <person name="Xiao X.J."/>
            <person name="Lin M."/>
            <person name="Wu X.Y."/>
            <person name="Wu W.L."/>
            <person name="Chen Y.Y."/>
            <person name="Chang S.B."/>
            <person name="Sakamoto S."/>
            <person name="Ohme-Takagi M."/>
            <person name="Yagi M."/>
            <person name="Zeng S.J."/>
            <person name="Shen C.Y."/>
            <person name="Yeh C.M."/>
            <person name="Luo Y.B."/>
            <person name="Tsai W.C."/>
            <person name="Van de Peer Y."/>
            <person name="Liu Z.J."/>
        </authorList>
    </citation>
    <scope>NUCLEOTIDE SEQUENCE [LARGE SCALE GENOMIC DNA]</scope>
    <source>
        <tissue evidence="1">The whole plant</tissue>
    </source>
</reference>
<accession>A0A2I0VRG3</accession>
<dbReference type="GO" id="GO:2000762">
    <property type="term" value="P:regulation of phenylpropanoid metabolic process"/>
    <property type="evidence" value="ECO:0007669"/>
    <property type="project" value="InterPro"/>
</dbReference>
<evidence type="ECO:0000313" key="1">
    <source>
        <dbReference type="EMBL" id="PKU65995.1"/>
    </source>
</evidence>
<dbReference type="SUPFAM" id="SSF117281">
    <property type="entry name" value="Kelch motif"/>
    <property type="match status" value="1"/>
</dbReference>
<organism evidence="1 2">
    <name type="scientific">Dendrobium catenatum</name>
    <dbReference type="NCBI Taxonomy" id="906689"/>
    <lineage>
        <taxon>Eukaryota</taxon>
        <taxon>Viridiplantae</taxon>
        <taxon>Streptophyta</taxon>
        <taxon>Embryophyta</taxon>
        <taxon>Tracheophyta</taxon>
        <taxon>Spermatophyta</taxon>
        <taxon>Magnoliopsida</taxon>
        <taxon>Liliopsida</taxon>
        <taxon>Asparagales</taxon>
        <taxon>Orchidaceae</taxon>
        <taxon>Epidendroideae</taxon>
        <taxon>Malaxideae</taxon>
        <taxon>Dendrobiinae</taxon>
        <taxon>Dendrobium</taxon>
    </lineage>
</organism>
<keyword evidence="2" id="KW-1185">Reference proteome</keyword>
<dbReference type="PANTHER" id="PTHR46407">
    <property type="entry name" value="OS02G0208700 PROTEIN"/>
    <property type="match status" value="1"/>
</dbReference>
<sequence length="287" mass="31767">MKLSLFFDEYAADGNKQPSLPSFTASVDPPSPLFHRLRRSANSSDHLIISYKPNVPSPPQVDNPTPPTVSLPSSGKWDLFPTIPLFPQSLPLLCTLTASGVHVVVFGGWDPETLTCFNFIYVYNFLYATRSHGRPMPCPTRSFFACAANPRNQGRFEWSAEAFDVGEWRWLPVEEEAVPEGACSKTCVVGGDGRIYVCDGGGKMMMVKETDEWRVVAELSEHVKVAPKMVAWGEGLMVMGMGGSGWPLAAYVLEMKQGVAIAWRRFVIPKKNSCFFHSACCVDVYNL</sequence>
<gene>
    <name evidence="1" type="ORF">MA16_Dca009070</name>
</gene>
<dbReference type="GO" id="GO:0080037">
    <property type="term" value="P:negative regulation of cytokinin-activated signaling pathway"/>
    <property type="evidence" value="ECO:0007669"/>
    <property type="project" value="InterPro"/>
</dbReference>
<dbReference type="Proteomes" id="UP000233837">
    <property type="component" value="Unassembled WGS sequence"/>
</dbReference>
<reference evidence="1 2" key="1">
    <citation type="journal article" date="2016" name="Sci. Rep.">
        <title>The Dendrobium catenatum Lindl. genome sequence provides insights into polysaccharide synthase, floral development and adaptive evolution.</title>
        <authorList>
            <person name="Zhang G.Q."/>
            <person name="Xu Q."/>
            <person name="Bian C."/>
            <person name="Tsai W.C."/>
            <person name="Yeh C.M."/>
            <person name="Liu K.W."/>
            <person name="Yoshida K."/>
            <person name="Zhang L.S."/>
            <person name="Chang S.B."/>
            <person name="Chen F."/>
            <person name="Shi Y."/>
            <person name="Su Y.Y."/>
            <person name="Zhang Y.Q."/>
            <person name="Chen L.J."/>
            <person name="Yin Y."/>
            <person name="Lin M."/>
            <person name="Huang H."/>
            <person name="Deng H."/>
            <person name="Wang Z.W."/>
            <person name="Zhu S.L."/>
            <person name="Zhao X."/>
            <person name="Deng C."/>
            <person name="Niu S.C."/>
            <person name="Huang J."/>
            <person name="Wang M."/>
            <person name="Liu G.H."/>
            <person name="Yang H.J."/>
            <person name="Xiao X.J."/>
            <person name="Hsiao Y.Y."/>
            <person name="Wu W.L."/>
            <person name="Chen Y.Y."/>
            <person name="Mitsuda N."/>
            <person name="Ohme-Takagi M."/>
            <person name="Luo Y.B."/>
            <person name="Van de Peer Y."/>
            <person name="Liu Z.J."/>
        </authorList>
    </citation>
    <scope>NUCLEOTIDE SEQUENCE [LARGE SCALE GENOMIC DNA]</scope>
    <source>
        <tissue evidence="1">The whole plant</tissue>
    </source>
</reference>
<dbReference type="Gene3D" id="2.120.10.80">
    <property type="entry name" value="Kelch-type beta propeller"/>
    <property type="match status" value="1"/>
</dbReference>
<dbReference type="PANTHER" id="PTHR46407:SF3">
    <property type="entry name" value="OS02G0208700 PROTEIN"/>
    <property type="match status" value="1"/>
</dbReference>